<dbReference type="Proteomes" id="UP000318453">
    <property type="component" value="Chromosome"/>
</dbReference>
<evidence type="ECO:0000313" key="1">
    <source>
        <dbReference type="EMBL" id="QDZ41425.1"/>
    </source>
</evidence>
<accession>A0A5B8NSX8</accession>
<proteinExistence type="predicted"/>
<dbReference type="KEGG" id="enn:FRE64_02990"/>
<dbReference type="EMBL" id="CP042326">
    <property type="protein sequence ID" value="QDZ41425.1"/>
    <property type="molecule type" value="Genomic_DNA"/>
</dbReference>
<protein>
    <submittedName>
        <fullName evidence="1">Uncharacterized protein</fullName>
    </submittedName>
</protein>
<name>A0A5B8NSX8_9CHRO</name>
<dbReference type="AlphaFoldDB" id="A0A5B8NSX8"/>
<keyword evidence="2" id="KW-1185">Reference proteome</keyword>
<dbReference type="OrthoDB" id="581999at2"/>
<reference evidence="1" key="1">
    <citation type="submission" date="2019-08" db="EMBL/GenBank/DDBJ databases">
        <title>Carotenoids and Carotenoid Binding Proteins in the Halophilic Cyanobacterium Euhalothece sp. ZM00.</title>
        <authorList>
            <person name="Cho S.M."/>
            <person name="Song J.Y."/>
            <person name="Park Y.-I."/>
        </authorList>
    </citation>
    <scope>NUCLEOTIDE SEQUENCE [LARGE SCALE GENOMIC DNA]</scope>
    <source>
        <strain evidence="1">Z-M001</strain>
    </source>
</reference>
<dbReference type="RefSeq" id="WP_146297257.1">
    <property type="nucleotide sequence ID" value="NZ_CP042326.1"/>
</dbReference>
<organism evidence="1 2">
    <name type="scientific">Euhalothece natronophila Z-M001</name>
    <dbReference type="NCBI Taxonomy" id="522448"/>
    <lineage>
        <taxon>Bacteria</taxon>
        <taxon>Bacillati</taxon>
        <taxon>Cyanobacteriota</taxon>
        <taxon>Cyanophyceae</taxon>
        <taxon>Oscillatoriophycideae</taxon>
        <taxon>Chroococcales</taxon>
        <taxon>Halothecacae</taxon>
        <taxon>Halothece cluster</taxon>
        <taxon>Euhalothece</taxon>
    </lineage>
</organism>
<evidence type="ECO:0000313" key="2">
    <source>
        <dbReference type="Proteomes" id="UP000318453"/>
    </source>
</evidence>
<gene>
    <name evidence="1" type="ORF">FRE64_02990</name>
</gene>
<sequence length="141" mass="15253">MKPKYYTLLLTTTLATILFGLTTTRSLAESISINGELSEPITSEVTSGGDVDSSDCGFISDTPQEVIEVTEKMNYMRMSLEGASSSATLLVEGPDGRFCLLPDSDQEPSMSGVWVPGEYRIYVGDKDGGSDSYTLRLSTEQ</sequence>